<dbReference type="GO" id="GO:0046872">
    <property type="term" value="F:metal ion binding"/>
    <property type="evidence" value="ECO:0007669"/>
    <property type="project" value="InterPro"/>
</dbReference>
<dbReference type="EMBL" id="VTOW01000001">
    <property type="protein sequence ID" value="NKE70239.1"/>
    <property type="molecule type" value="Genomic_DNA"/>
</dbReference>
<dbReference type="Gene3D" id="3.30.70.100">
    <property type="match status" value="1"/>
</dbReference>
<organism evidence="2 3">
    <name type="scientific">Candidatus Manganitrophus noduliformans</name>
    <dbReference type="NCBI Taxonomy" id="2606439"/>
    <lineage>
        <taxon>Bacteria</taxon>
        <taxon>Pseudomonadati</taxon>
        <taxon>Nitrospirota</taxon>
        <taxon>Nitrospiria</taxon>
        <taxon>Candidatus Troglogloeales</taxon>
        <taxon>Candidatus Manganitrophaceae</taxon>
        <taxon>Candidatus Manganitrophus</taxon>
    </lineage>
</organism>
<dbReference type="CDD" id="cd00371">
    <property type="entry name" value="HMA"/>
    <property type="match status" value="1"/>
</dbReference>
<dbReference type="RefSeq" id="WP_168058505.1">
    <property type="nucleotide sequence ID" value="NZ_VTOW01000001.1"/>
</dbReference>
<name>A0A7X6IAC5_9BACT</name>
<feature type="domain" description="HMA" evidence="1">
    <location>
        <begin position="37"/>
        <end position="104"/>
    </location>
</feature>
<dbReference type="SUPFAM" id="SSF55008">
    <property type="entry name" value="HMA, heavy metal-associated domain"/>
    <property type="match status" value="1"/>
</dbReference>
<reference evidence="2 3" key="1">
    <citation type="journal article" date="2020" name="Nature">
        <title>Bacterial chemolithoautotrophy via manganese oxidation.</title>
        <authorList>
            <person name="Yu H."/>
            <person name="Leadbetter J.R."/>
        </authorList>
    </citation>
    <scope>NUCLEOTIDE SEQUENCE [LARGE SCALE GENOMIC DNA]</scope>
    <source>
        <strain evidence="2 3">Mn-1</strain>
    </source>
</reference>
<dbReference type="Pfam" id="PF00403">
    <property type="entry name" value="HMA"/>
    <property type="match status" value="1"/>
</dbReference>
<sequence>MIRRVKLGETVLSKQRTVFVLLILATLLSPLVGWAKERITVEVSGLSCPFCAFGLEKKLKQLPGVEKVTIKVNEGVAEIDVAEGKKMTEEQVEQAVKEASFTPGKVKIEEDEGGAP</sequence>
<dbReference type="AlphaFoldDB" id="A0A7X6IAC5"/>
<proteinExistence type="predicted"/>
<comment type="caution">
    <text evidence="2">The sequence shown here is derived from an EMBL/GenBank/DDBJ whole genome shotgun (WGS) entry which is preliminary data.</text>
</comment>
<dbReference type="PROSITE" id="PS50846">
    <property type="entry name" value="HMA_2"/>
    <property type="match status" value="1"/>
</dbReference>
<evidence type="ECO:0000313" key="3">
    <source>
        <dbReference type="Proteomes" id="UP000534783"/>
    </source>
</evidence>
<gene>
    <name evidence="2" type="ORF">MNODULE_05705</name>
</gene>
<dbReference type="InterPro" id="IPR036163">
    <property type="entry name" value="HMA_dom_sf"/>
</dbReference>
<dbReference type="InterPro" id="IPR006121">
    <property type="entry name" value="HMA_dom"/>
</dbReference>
<evidence type="ECO:0000259" key="1">
    <source>
        <dbReference type="PROSITE" id="PS50846"/>
    </source>
</evidence>
<evidence type="ECO:0000313" key="2">
    <source>
        <dbReference type="EMBL" id="NKE70239.1"/>
    </source>
</evidence>
<keyword evidence="3" id="KW-1185">Reference proteome</keyword>
<dbReference type="Proteomes" id="UP000534783">
    <property type="component" value="Unassembled WGS sequence"/>
</dbReference>
<protein>
    <submittedName>
        <fullName evidence="2">Heavy-metal-associated domain-containing protein</fullName>
    </submittedName>
</protein>
<accession>A0A7X6IAC5</accession>